<evidence type="ECO:0000313" key="2">
    <source>
        <dbReference type="Proteomes" id="UP001595685"/>
    </source>
</evidence>
<accession>A0ABV7WH39</accession>
<keyword evidence="2" id="KW-1185">Reference proteome</keyword>
<evidence type="ECO:0000313" key="1">
    <source>
        <dbReference type="EMBL" id="MFC3688568.1"/>
    </source>
</evidence>
<evidence type="ECO:0008006" key="3">
    <source>
        <dbReference type="Google" id="ProtNLM"/>
    </source>
</evidence>
<name>A0ABV7WH39_9MICO</name>
<sequence length="124" mass="13308">MDRLAACEQHLRSAGLLADVDPATACAALYDAARKAVTAHMLARGYRVQNRAGAHEAVGLYAASELDDPTGSVGWLQAMRLKRNRSEYHDVPVGRQEVAADLTRAWGIVAAVRAALEERAVPGE</sequence>
<organism evidence="1 2">
    <name type="scientific">Aquipuribacter hungaricus</name>
    <dbReference type="NCBI Taxonomy" id="545624"/>
    <lineage>
        <taxon>Bacteria</taxon>
        <taxon>Bacillati</taxon>
        <taxon>Actinomycetota</taxon>
        <taxon>Actinomycetes</taxon>
        <taxon>Micrococcales</taxon>
        <taxon>Intrasporangiaceae</taxon>
        <taxon>Aquipuribacter</taxon>
    </lineage>
</organism>
<dbReference type="Proteomes" id="UP001595685">
    <property type="component" value="Unassembled WGS sequence"/>
</dbReference>
<reference evidence="2" key="1">
    <citation type="journal article" date="2019" name="Int. J. Syst. Evol. Microbiol.">
        <title>The Global Catalogue of Microorganisms (GCM) 10K type strain sequencing project: providing services to taxonomists for standard genome sequencing and annotation.</title>
        <authorList>
            <consortium name="The Broad Institute Genomics Platform"/>
            <consortium name="The Broad Institute Genome Sequencing Center for Infectious Disease"/>
            <person name="Wu L."/>
            <person name="Ma J."/>
        </authorList>
    </citation>
    <scope>NUCLEOTIDE SEQUENCE [LARGE SCALE GENOMIC DNA]</scope>
    <source>
        <strain evidence="2">NCAIM B.02333</strain>
    </source>
</reference>
<comment type="caution">
    <text evidence="1">The sequence shown here is derived from an EMBL/GenBank/DDBJ whole genome shotgun (WGS) entry which is preliminary data.</text>
</comment>
<dbReference type="Gene3D" id="1.20.120.330">
    <property type="entry name" value="Nucleotidyltransferases domain 2"/>
    <property type="match status" value="1"/>
</dbReference>
<dbReference type="EMBL" id="JBHRWW010000005">
    <property type="protein sequence ID" value="MFC3688568.1"/>
    <property type="molecule type" value="Genomic_DNA"/>
</dbReference>
<gene>
    <name evidence="1" type="ORF">ACFOLH_09475</name>
</gene>
<protein>
    <recommendedName>
        <fullName evidence="3">HEPN domain-containing protein</fullName>
    </recommendedName>
</protein>
<proteinExistence type="predicted"/>
<dbReference type="RefSeq" id="WP_340288939.1">
    <property type="nucleotide sequence ID" value="NZ_JBBEOI010000004.1"/>
</dbReference>